<dbReference type="RefSeq" id="WP_303277964.1">
    <property type="nucleotide sequence ID" value="NZ_JAUOEK010000118.1"/>
</dbReference>
<proteinExistence type="predicted"/>
<accession>A0ABT8WAU8</accession>
<reference evidence="1" key="1">
    <citation type="submission" date="2023-07" db="EMBL/GenBank/DDBJ databases">
        <title>Two novel species in the genus Flavivirga.</title>
        <authorList>
            <person name="Kwon K."/>
        </authorList>
    </citation>
    <scope>NUCLEOTIDE SEQUENCE</scope>
    <source>
        <strain evidence="1">KCTC 52353</strain>
    </source>
</reference>
<dbReference type="InterPro" id="IPR032710">
    <property type="entry name" value="NTF2-like_dom_sf"/>
</dbReference>
<evidence type="ECO:0000313" key="2">
    <source>
        <dbReference type="Proteomes" id="UP001176883"/>
    </source>
</evidence>
<keyword evidence="2" id="KW-1185">Reference proteome</keyword>
<evidence type="ECO:0008006" key="3">
    <source>
        <dbReference type="Google" id="ProtNLM"/>
    </source>
</evidence>
<protein>
    <recommendedName>
        <fullName evidence="3">SnoaL-like domain-containing protein</fullName>
    </recommendedName>
</protein>
<gene>
    <name evidence="1" type="ORF">Q4Q35_10695</name>
</gene>
<dbReference type="SUPFAM" id="SSF54427">
    <property type="entry name" value="NTF2-like"/>
    <property type="match status" value="1"/>
</dbReference>
<evidence type="ECO:0000313" key="1">
    <source>
        <dbReference type="EMBL" id="MDO5970273.1"/>
    </source>
</evidence>
<dbReference type="Gene3D" id="3.10.450.50">
    <property type="match status" value="1"/>
</dbReference>
<dbReference type="EMBL" id="JAUOEK010000118">
    <property type="protein sequence ID" value="MDO5970273.1"/>
    <property type="molecule type" value="Genomic_DNA"/>
</dbReference>
<sequence length="126" mass="14635">MSKTEKTKQILENYFEAMYAKKGWEELITDEITMSGSAIPLVKGKDEFIQQTNEFLQNVYEGKVRNMIVQDDWACVLTNYQIGHPDMAILDLDTCEIVHVKNGKVNSFELYFDSMAFANFMEKMKK</sequence>
<dbReference type="Proteomes" id="UP001176883">
    <property type="component" value="Unassembled WGS sequence"/>
</dbReference>
<comment type="caution">
    <text evidence="1">The sequence shown here is derived from an EMBL/GenBank/DDBJ whole genome shotgun (WGS) entry which is preliminary data.</text>
</comment>
<organism evidence="1 2">
    <name type="scientific">Flavivirga aquimarina</name>
    <dbReference type="NCBI Taxonomy" id="2027862"/>
    <lineage>
        <taxon>Bacteria</taxon>
        <taxon>Pseudomonadati</taxon>
        <taxon>Bacteroidota</taxon>
        <taxon>Flavobacteriia</taxon>
        <taxon>Flavobacteriales</taxon>
        <taxon>Flavobacteriaceae</taxon>
        <taxon>Flavivirga</taxon>
    </lineage>
</organism>
<name>A0ABT8WAU8_9FLAO</name>